<sequence>MTHLELRDTYGTSHPDFQDWADGVPIAGIAGRGRLDAWNDLTRFHVARGVVFRRARVISVPPSDYIRFEHAITPWSNLAGGEQVRWLERPKARDIPVSPCDFWQFDDHLVCWVYQSGHGEKAGYDLSEDAAEAKLCSAAFEAVWERATDHQEFALPA</sequence>
<reference evidence="3" key="1">
    <citation type="journal article" date="2019" name="Int. J. Syst. Evol. Microbiol.">
        <title>The Global Catalogue of Microorganisms (GCM) 10K type strain sequencing project: providing services to taxonomists for standard genome sequencing and annotation.</title>
        <authorList>
            <consortium name="The Broad Institute Genomics Platform"/>
            <consortium name="The Broad Institute Genome Sequencing Center for Infectious Disease"/>
            <person name="Wu L."/>
            <person name="Ma J."/>
        </authorList>
    </citation>
    <scope>NUCLEOTIDE SEQUENCE [LARGE SCALE GENOMIC DNA]</scope>
    <source>
        <strain evidence="3">CGMCC 1.15399</strain>
    </source>
</reference>
<evidence type="ECO:0000313" key="2">
    <source>
        <dbReference type="EMBL" id="MFD1539577.1"/>
    </source>
</evidence>
<dbReference type="Proteomes" id="UP001597097">
    <property type="component" value="Unassembled WGS sequence"/>
</dbReference>
<comment type="caution">
    <text evidence="2">The sequence shown here is derived from an EMBL/GenBank/DDBJ whole genome shotgun (WGS) entry which is preliminary data.</text>
</comment>
<dbReference type="RefSeq" id="WP_308127342.1">
    <property type="nucleotide sequence ID" value="NZ_JAHKRM010000025.1"/>
</dbReference>
<dbReference type="EMBL" id="JBHUCM010000017">
    <property type="protein sequence ID" value="MFD1539577.1"/>
    <property type="molecule type" value="Genomic_DNA"/>
</dbReference>
<evidence type="ECO:0000259" key="1">
    <source>
        <dbReference type="Pfam" id="PF21806"/>
    </source>
</evidence>
<evidence type="ECO:0000313" key="3">
    <source>
        <dbReference type="Proteomes" id="UP001597097"/>
    </source>
</evidence>
<keyword evidence="3" id="KW-1185">Reference proteome</keyword>
<dbReference type="Pfam" id="PF21806">
    <property type="entry name" value="DUF6879"/>
    <property type="match status" value="1"/>
</dbReference>
<proteinExistence type="predicted"/>
<organism evidence="2 3">
    <name type="scientific">Nonomuraea guangzhouensis</name>
    <dbReference type="NCBI Taxonomy" id="1291555"/>
    <lineage>
        <taxon>Bacteria</taxon>
        <taxon>Bacillati</taxon>
        <taxon>Actinomycetota</taxon>
        <taxon>Actinomycetes</taxon>
        <taxon>Streptosporangiales</taxon>
        <taxon>Streptosporangiaceae</taxon>
        <taxon>Nonomuraea</taxon>
    </lineage>
</organism>
<name>A0ABW4G9X5_9ACTN</name>
<feature type="domain" description="DUF6879" evidence="1">
    <location>
        <begin position="2"/>
        <end position="154"/>
    </location>
</feature>
<dbReference type="InterPro" id="IPR049244">
    <property type="entry name" value="DUF6879"/>
</dbReference>
<accession>A0ABW4G9X5</accession>
<protein>
    <submittedName>
        <fullName evidence="2">DUF6879 family protein</fullName>
    </submittedName>
</protein>
<gene>
    <name evidence="2" type="ORF">ACFSJ0_21165</name>
</gene>